<dbReference type="GeneTree" id="ENSGT01150000288709"/>
<feature type="region of interest" description="Disordered" evidence="1">
    <location>
        <begin position="26"/>
        <end position="56"/>
    </location>
</feature>
<name>A0A8C4NBY5_EPTBU</name>
<dbReference type="InterPro" id="IPR026521">
    <property type="entry name" value="THAP2"/>
</dbReference>
<evidence type="ECO:0000256" key="1">
    <source>
        <dbReference type="SAM" id="MobiDB-lite"/>
    </source>
</evidence>
<proteinExistence type="predicted"/>
<evidence type="ECO:0000313" key="2">
    <source>
        <dbReference type="Ensembl" id="ENSEBUP00000000714.1"/>
    </source>
</evidence>
<feature type="compositionally biased region" description="Polar residues" evidence="1">
    <location>
        <begin position="45"/>
        <end position="56"/>
    </location>
</feature>
<dbReference type="Ensembl" id="ENSEBUT00000001020.1">
    <property type="protein sequence ID" value="ENSEBUP00000000714.1"/>
    <property type="gene ID" value="ENSEBUG00000000801.1"/>
</dbReference>
<sequence length="177" mass="19973">MIDRTGQITRLRPLAVPTLFNFPPHLQNAAKKSRNPPRKRECLVSQPSNSESSNFQAASINQEHEASVKLTITDHCYATTGSPRKLKRALDTAIDQGESYKKKLKVEQKRTSRLTRKVDSLLTVVSALRNKHRVTSQCADLLEATFSRASKDLISRILRWKQKKDPGTNSDELHLGL</sequence>
<evidence type="ECO:0000313" key="3">
    <source>
        <dbReference type="Proteomes" id="UP000694388"/>
    </source>
</evidence>
<accession>A0A8C4NBY5</accession>
<reference evidence="2" key="1">
    <citation type="submission" date="2025-08" db="UniProtKB">
        <authorList>
            <consortium name="Ensembl"/>
        </authorList>
    </citation>
    <scope>IDENTIFICATION</scope>
</reference>
<protein>
    <submittedName>
        <fullName evidence="2">Uncharacterized protein</fullName>
    </submittedName>
</protein>
<dbReference type="PANTHER" id="PTHR47696">
    <property type="entry name" value="THAP DOMAIN-CONTAINING PROTEIN 2"/>
    <property type="match status" value="1"/>
</dbReference>
<keyword evidence="3" id="KW-1185">Reference proteome</keyword>
<reference evidence="2" key="2">
    <citation type="submission" date="2025-09" db="UniProtKB">
        <authorList>
            <consortium name="Ensembl"/>
        </authorList>
    </citation>
    <scope>IDENTIFICATION</scope>
</reference>
<dbReference type="PANTHER" id="PTHR47696:SF1">
    <property type="entry name" value="THAP DOMAIN-CONTAINING PROTEIN 2"/>
    <property type="match status" value="1"/>
</dbReference>
<organism evidence="2 3">
    <name type="scientific">Eptatretus burgeri</name>
    <name type="common">Inshore hagfish</name>
    <dbReference type="NCBI Taxonomy" id="7764"/>
    <lineage>
        <taxon>Eukaryota</taxon>
        <taxon>Metazoa</taxon>
        <taxon>Chordata</taxon>
        <taxon>Craniata</taxon>
        <taxon>Vertebrata</taxon>
        <taxon>Cyclostomata</taxon>
        <taxon>Myxini</taxon>
        <taxon>Myxiniformes</taxon>
        <taxon>Myxinidae</taxon>
        <taxon>Eptatretinae</taxon>
        <taxon>Eptatretus</taxon>
    </lineage>
</organism>
<dbReference type="OMA" id="ISRILRW"/>
<dbReference type="Proteomes" id="UP000694388">
    <property type="component" value="Unplaced"/>
</dbReference>
<dbReference type="AlphaFoldDB" id="A0A8C4NBY5"/>